<dbReference type="Proteomes" id="UP000095255">
    <property type="component" value="Unassembled WGS sequence"/>
</dbReference>
<dbReference type="GO" id="GO:0051536">
    <property type="term" value="F:iron-sulfur cluster binding"/>
    <property type="evidence" value="ECO:0007669"/>
    <property type="project" value="UniProtKB-KW"/>
</dbReference>
<dbReference type="PROSITE" id="PS51387">
    <property type="entry name" value="FAD_PCMH"/>
    <property type="match status" value="1"/>
</dbReference>
<dbReference type="PROSITE" id="PS51379">
    <property type="entry name" value="4FE4S_FER_2"/>
    <property type="match status" value="1"/>
</dbReference>
<dbReference type="PANTHER" id="PTHR11748:SF111">
    <property type="entry name" value="D-LACTATE DEHYDROGENASE, MITOCHONDRIAL-RELATED"/>
    <property type="match status" value="1"/>
</dbReference>
<dbReference type="SUPFAM" id="SSF56176">
    <property type="entry name" value="FAD-binding/transporter-associated domain-like"/>
    <property type="match status" value="1"/>
</dbReference>
<dbReference type="SUPFAM" id="SSF55103">
    <property type="entry name" value="FAD-linked oxidases, C-terminal domain"/>
    <property type="match status" value="1"/>
</dbReference>
<dbReference type="InterPro" id="IPR016164">
    <property type="entry name" value="FAD-linked_Oxase-like_C"/>
</dbReference>
<keyword evidence="14" id="KW-1185">Reference proteome</keyword>
<dbReference type="InterPro" id="IPR004017">
    <property type="entry name" value="Cys_rich_dom"/>
</dbReference>
<dbReference type="PROSITE" id="PS00198">
    <property type="entry name" value="4FE4S_FER_1"/>
    <property type="match status" value="1"/>
</dbReference>
<dbReference type="Gene3D" id="3.30.465.10">
    <property type="match status" value="1"/>
</dbReference>
<dbReference type="OrthoDB" id="9767256at2"/>
<evidence type="ECO:0000256" key="3">
    <source>
        <dbReference type="ARBA" id="ARBA00022630"/>
    </source>
</evidence>
<evidence type="ECO:0000259" key="12">
    <source>
        <dbReference type="PROSITE" id="PS51387"/>
    </source>
</evidence>
<accession>A0A1E5L4Q0</accession>
<dbReference type="EMBL" id="MJAT01000033">
    <property type="protein sequence ID" value="OEH85105.1"/>
    <property type="molecule type" value="Genomic_DNA"/>
</dbReference>
<dbReference type="InterPro" id="IPR009051">
    <property type="entry name" value="Helical_ferredxn"/>
</dbReference>
<dbReference type="Gene3D" id="3.30.70.2190">
    <property type="match status" value="1"/>
</dbReference>
<evidence type="ECO:0000313" key="13">
    <source>
        <dbReference type="EMBL" id="OEH85105.1"/>
    </source>
</evidence>
<dbReference type="PANTHER" id="PTHR11748">
    <property type="entry name" value="D-LACTATE DEHYDROGENASE"/>
    <property type="match status" value="1"/>
</dbReference>
<name>A0A1E5L4Q0_9FIRM</name>
<dbReference type="Pfam" id="PF01565">
    <property type="entry name" value="FAD_binding_4"/>
    <property type="match status" value="1"/>
</dbReference>
<keyword evidence="7" id="KW-0560">Oxidoreductase</keyword>
<evidence type="ECO:0000256" key="7">
    <source>
        <dbReference type="ARBA" id="ARBA00023002"/>
    </source>
</evidence>
<evidence type="ECO:0000256" key="5">
    <source>
        <dbReference type="ARBA" id="ARBA00022827"/>
    </source>
</evidence>
<dbReference type="InterPro" id="IPR016171">
    <property type="entry name" value="Vanillyl_alc_oxidase_C-sub2"/>
</dbReference>
<keyword evidence="8" id="KW-0408">Iron</keyword>
<dbReference type="GO" id="GO:0008720">
    <property type="term" value="F:D-lactate dehydrogenase (NAD+) activity"/>
    <property type="evidence" value="ECO:0007669"/>
    <property type="project" value="TreeGrafter"/>
</dbReference>
<dbReference type="InterPro" id="IPR017900">
    <property type="entry name" value="4Fe4S_Fe_S_CS"/>
</dbReference>
<evidence type="ECO:0000256" key="10">
    <source>
        <dbReference type="ARBA" id="ARBA00038897"/>
    </source>
</evidence>
<dbReference type="Pfam" id="PF13183">
    <property type="entry name" value="Fer4_8"/>
    <property type="match status" value="1"/>
</dbReference>
<reference evidence="13 14" key="1">
    <citation type="submission" date="2016-09" db="EMBL/GenBank/DDBJ databases">
        <title>Desulfuribacillus arsenicus sp. nov., an obligately anaerobic, dissimilatory arsenic- and antimonate-reducing bacterium isolated from anoxic sediments.</title>
        <authorList>
            <person name="Abin C.A."/>
            <person name="Hollibaugh J.T."/>
        </authorList>
    </citation>
    <scope>NUCLEOTIDE SEQUENCE [LARGE SCALE GENOMIC DNA]</scope>
    <source>
        <strain evidence="13 14">MLFW-2</strain>
    </source>
</reference>
<protein>
    <recommendedName>
        <fullName evidence="10">D-lactate dehydrogenase (cytochrome)</fullName>
        <ecNumber evidence="10">1.1.2.4</ecNumber>
    </recommendedName>
</protein>
<dbReference type="GO" id="GO:0071949">
    <property type="term" value="F:FAD binding"/>
    <property type="evidence" value="ECO:0007669"/>
    <property type="project" value="InterPro"/>
</dbReference>
<dbReference type="InterPro" id="IPR036318">
    <property type="entry name" value="FAD-bd_PCMH-like_sf"/>
</dbReference>
<comment type="similarity">
    <text evidence="2">Belongs to the FAD-binding oxidoreductase/transferase type 4 family.</text>
</comment>
<dbReference type="Pfam" id="PF02754">
    <property type="entry name" value="CCG"/>
    <property type="match status" value="1"/>
</dbReference>
<dbReference type="Gene3D" id="3.30.70.2740">
    <property type="match status" value="1"/>
</dbReference>
<evidence type="ECO:0000256" key="2">
    <source>
        <dbReference type="ARBA" id="ARBA00008000"/>
    </source>
</evidence>
<dbReference type="Gene3D" id="3.30.43.10">
    <property type="entry name" value="Uridine Diphospho-n-acetylenolpyruvylglucosamine Reductase, domain 2"/>
    <property type="match status" value="1"/>
</dbReference>
<evidence type="ECO:0000256" key="8">
    <source>
        <dbReference type="ARBA" id="ARBA00023004"/>
    </source>
</evidence>
<dbReference type="GO" id="GO:1903457">
    <property type="term" value="P:lactate catabolic process"/>
    <property type="evidence" value="ECO:0007669"/>
    <property type="project" value="TreeGrafter"/>
</dbReference>
<evidence type="ECO:0000256" key="1">
    <source>
        <dbReference type="ARBA" id="ARBA00001974"/>
    </source>
</evidence>
<evidence type="ECO:0000256" key="9">
    <source>
        <dbReference type="ARBA" id="ARBA00023014"/>
    </source>
</evidence>
<feature type="domain" description="4Fe-4S ferredoxin-type" evidence="11">
    <location>
        <begin position="544"/>
        <end position="574"/>
    </location>
</feature>
<dbReference type="InterPro" id="IPR016166">
    <property type="entry name" value="FAD-bd_PCMH"/>
</dbReference>
<gene>
    <name evidence="13" type="ORF">BHU72_05705</name>
</gene>
<proteinExistence type="inferred from homology"/>
<organism evidence="13 14">
    <name type="scientific">Desulfuribacillus stibiiarsenatis</name>
    <dbReference type="NCBI Taxonomy" id="1390249"/>
    <lineage>
        <taxon>Bacteria</taxon>
        <taxon>Bacillati</taxon>
        <taxon>Bacillota</taxon>
        <taxon>Desulfuribacillia</taxon>
        <taxon>Desulfuribacillales</taxon>
        <taxon>Desulfuribacillaceae</taxon>
        <taxon>Desulfuribacillus</taxon>
    </lineage>
</organism>
<dbReference type="InterPro" id="IPR016169">
    <property type="entry name" value="FAD-bd_PCMH_sub2"/>
</dbReference>
<dbReference type="GO" id="GO:0004458">
    <property type="term" value="F:D-lactate dehydrogenase (cytochrome) activity"/>
    <property type="evidence" value="ECO:0007669"/>
    <property type="project" value="UniProtKB-EC"/>
</dbReference>
<feature type="domain" description="FAD-binding PCMH-type" evidence="12">
    <location>
        <begin position="51"/>
        <end position="279"/>
    </location>
</feature>
<comment type="caution">
    <text evidence="13">The sequence shown here is derived from an EMBL/GenBank/DDBJ whole genome shotgun (WGS) entry which is preliminary data.</text>
</comment>
<dbReference type="STRING" id="1390249.BHU72_05705"/>
<keyword evidence="6" id="KW-0809">Transit peptide</keyword>
<dbReference type="EC" id="1.1.2.4" evidence="10"/>
<keyword evidence="9" id="KW-0411">Iron-sulfur</keyword>
<keyword evidence="4" id="KW-0479">Metal-binding</keyword>
<dbReference type="GO" id="GO:0046872">
    <property type="term" value="F:metal ion binding"/>
    <property type="evidence" value="ECO:0007669"/>
    <property type="project" value="UniProtKB-KW"/>
</dbReference>
<dbReference type="Gene3D" id="1.10.1060.10">
    <property type="entry name" value="Alpha-helical ferredoxin"/>
    <property type="match status" value="1"/>
</dbReference>
<dbReference type="SUPFAM" id="SSF46548">
    <property type="entry name" value="alpha-helical ferredoxin"/>
    <property type="match status" value="1"/>
</dbReference>
<dbReference type="RefSeq" id="WP_069702432.1">
    <property type="nucleotide sequence ID" value="NZ_MJAT01000033.1"/>
</dbReference>
<dbReference type="Pfam" id="PF02913">
    <property type="entry name" value="FAD-oxidase_C"/>
    <property type="match status" value="1"/>
</dbReference>
<keyword evidence="3" id="KW-0285">Flavoprotein</keyword>
<dbReference type="InterPro" id="IPR004113">
    <property type="entry name" value="FAD-bd_oxidored_4_C"/>
</dbReference>
<evidence type="ECO:0000313" key="14">
    <source>
        <dbReference type="Proteomes" id="UP000095255"/>
    </source>
</evidence>
<comment type="cofactor">
    <cofactor evidence="1">
        <name>FAD</name>
        <dbReference type="ChEBI" id="CHEBI:57692"/>
    </cofactor>
</comment>
<sequence>MNKLALRQEDIQALPPVYRQYYHEISSIIPDDRVIADPLRRIAYGTDGGFYRLVPKLVIKARTIKEITKLMEVAARLKVPVTFKAAGTSLSGQAISDSILIYLFGNWTNCSVQENGELIKLEPGVIGAEANRKLLKYKRKIGPDPASINHAMIGGIAANNASGMCCGTADNSYKTVVDMKIIFWDGTLLDTSDQESINEFKVKHANLVKEIEAIRDEILKDSALKEQIIHKFKIKNTTGYSINAFVDYFDAIEIIKHLMIGSEGTLGFIAEISYKTVKEYENRASALVIFPNTEQACRGVMKLDREFVSAAELMDRRSLRSVENIEGMPPYLKELDKDASALLIEVSGEDQKSLHSRIQDVKQALEGIPTVFPIAFTEIKQEYMKLWNIRKGLFPAVGAVRKIGTTVIIEDVAFPMEHMAEAILALQDLFDKHGYDEAIIFGHALDGNVHFVFTQDFSNDSEVERYDRFMQEVCDLVADRFGGSLKAEHGTGRNMAPFVEKEWGKKAYDMMVRLKKAFDPLSIINPGVIINDNPNAHLEDLKSLPPTHDIIDKCIECGFCEINCPSRNITTTPRHRIVIRRAISSLKAHAEDLPTVDKQLLERLQSDYTYMGNQTCAVDGMCSTTCPVAINTGEHTKVLRSYTVGRIGNKTSELTANHFAGITSMIGMGLAAVNGVHSIIGKKAMRSITSLTRTISGDRIPLWSPWMPKKATSLDSTLSKHSNKASNRKVVYFPSCISRTMGPAKSDIDQRSIPEVTLSILRKAGYEVIIPKNRNELCCGTPYESKGYFEEADRMSAELEKELLAVSNNGKIPILCDTSPCTYRMQRVMGDHLKLYEPVEFIHDYLLEHLDIEPVNETVAVHVTCSSIKMGLRDKFVAVTSACAKDTIFPEGIKCCGFSGDKGFTTPELNASALATLSDSLEGRCKSGYSNSRTCEIGLSHHSDISYQSILYLVDRCAKAK</sequence>
<dbReference type="AlphaFoldDB" id="A0A1E5L4Q0"/>
<evidence type="ECO:0000256" key="6">
    <source>
        <dbReference type="ARBA" id="ARBA00022946"/>
    </source>
</evidence>
<dbReference type="Gene3D" id="1.10.45.10">
    <property type="entry name" value="Vanillyl-alcohol Oxidase, Chain A, domain 4"/>
    <property type="match status" value="1"/>
</dbReference>
<evidence type="ECO:0000256" key="4">
    <source>
        <dbReference type="ARBA" id="ARBA00022723"/>
    </source>
</evidence>
<dbReference type="InterPro" id="IPR006094">
    <property type="entry name" value="Oxid_FAD_bind_N"/>
</dbReference>
<dbReference type="InterPro" id="IPR016167">
    <property type="entry name" value="FAD-bd_PCMH_sub1"/>
</dbReference>
<dbReference type="InterPro" id="IPR017896">
    <property type="entry name" value="4Fe4S_Fe-S-bd"/>
</dbReference>
<evidence type="ECO:0000259" key="11">
    <source>
        <dbReference type="PROSITE" id="PS51379"/>
    </source>
</evidence>
<keyword evidence="5" id="KW-0274">FAD</keyword>